<dbReference type="GO" id="GO:0000287">
    <property type="term" value="F:magnesium ion binding"/>
    <property type="evidence" value="ECO:0007669"/>
    <property type="project" value="UniProtKB-UniRule"/>
</dbReference>
<dbReference type="EMBL" id="JAGSND010000008">
    <property type="protein sequence ID" value="MBR0598796.1"/>
    <property type="molecule type" value="Genomic_DNA"/>
</dbReference>
<evidence type="ECO:0000313" key="21">
    <source>
        <dbReference type="Proteomes" id="UP000675664"/>
    </source>
</evidence>
<organism evidence="20 21">
    <name type="scientific">Sinanaerobacter chloroacetimidivorans</name>
    <dbReference type="NCBI Taxonomy" id="2818044"/>
    <lineage>
        <taxon>Bacteria</taxon>
        <taxon>Bacillati</taxon>
        <taxon>Bacillota</taxon>
        <taxon>Clostridia</taxon>
        <taxon>Peptostreptococcales</taxon>
        <taxon>Anaerovoracaceae</taxon>
        <taxon>Sinanaerobacter</taxon>
    </lineage>
</organism>
<dbReference type="RefSeq" id="WP_227018923.1">
    <property type="nucleotide sequence ID" value="NZ_JAGSND010000008.1"/>
</dbReference>
<dbReference type="SUPFAM" id="SSF52935">
    <property type="entry name" value="PK C-terminal domain-like"/>
    <property type="match status" value="1"/>
</dbReference>
<keyword evidence="7 17" id="KW-0808">Transferase</keyword>
<dbReference type="Gene3D" id="3.20.20.60">
    <property type="entry name" value="Phosphoenolpyruvate-binding domains"/>
    <property type="match status" value="1"/>
</dbReference>
<dbReference type="PANTHER" id="PTHR11817">
    <property type="entry name" value="PYRUVATE KINASE"/>
    <property type="match status" value="1"/>
</dbReference>
<keyword evidence="8" id="KW-0479">Metal-binding</keyword>
<comment type="cofactor">
    <cofactor evidence="1">
        <name>Mg(2+)</name>
        <dbReference type="ChEBI" id="CHEBI:18420"/>
    </cofactor>
</comment>
<evidence type="ECO:0000313" key="20">
    <source>
        <dbReference type="EMBL" id="MBR0598796.1"/>
    </source>
</evidence>
<comment type="catalytic activity">
    <reaction evidence="17">
        <text>pyruvate + ATP = phosphoenolpyruvate + ADP + H(+)</text>
        <dbReference type="Rhea" id="RHEA:18157"/>
        <dbReference type="ChEBI" id="CHEBI:15361"/>
        <dbReference type="ChEBI" id="CHEBI:15378"/>
        <dbReference type="ChEBI" id="CHEBI:30616"/>
        <dbReference type="ChEBI" id="CHEBI:58702"/>
        <dbReference type="ChEBI" id="CHEBI:456216"/>
        <dbReference type="EC" id="2.7.1.40"/>
    </reaction>
</comment>
<dbReference type="NCBIfam" id="NF004491">
    <property type="entry name" value="PRK05826.1"/>
    <property type="match status" value="1"/>
</dbReference>
<evidence type="ECO:0000256" key="16">
    <source>
        <dbReference type="NCBIfam" id="TIGR01064"/>
    </source>
</evidence>
<reference evidence="20" key="2">
    <citation type="submission" date="2021-04" db="EMBL/GenBank/DDBJ databases">
        <authorList>
            <person name="Liu J."/>
        </authorList>
    </citation>
    <scope>NUCLEOTIDE SEQUENCE</scope>
    <source>
        <strain evidence="20">BAD-6</strain>
    </source>
</reference>
<comment type="cofactor">
    <cofactor evidence="2">
        <name>K(+)</name>
        <dbReference type="ChEBI" id="CHEBI:29103"/>
    </cofactor>
</comment>
<dbReference type="InterPro" id="IPR015813">
    <property type="entry name" value="Pyrv/PenolPyrv_kinase-like_dom"/>
</dbReference>
<keyword evidence="21" id="KW-1185">Reference proteome</keyword>
<dbReference type="GO" id="GO:0004743">
    <property type="term" value="F:pyruvate kinase activity"/>
    <property type="evidence" value="ECO:0007669"/>
    <property type="project" value="UniProtKB-UniRule"/>
</dbReference>
<evidence type="ECO:0000256" key="10">
    <source>
        <dbReference type="ARBA" id="ARBA00022777"/>
    </source>
</evidence>
<dbReference type="InterPro" id="IPR011037">
    <property type="entry name" value="Pyrv_Knase-like_insert_dom_sf"/>
</dbReference>
<comment type="pathway">
    <text evidence="3 17">Carbohydrate degradation; glycolysis; pyruvate from D-glyceraldehyde 3-phosphate: step 5/5.</text>
</comment>
<evidence type="ECO:0000256" key="7">
    <source>
        <dbReference type="ARBA" id="ARBA00022679"/>
    </source>
</evidence>
<evidence type="ECO:0000256" key="3">
    <source>
        <dbReference type="ARBA" id="ARBA00004997"/>
    </source>
</evidence>
<dbReference type="Pfam" id="PF02887">
    <property type="entry name" value="PK_C"/>
    <property type="match status" value="1"/>
</dbReference>
<evidence type="ECO:0000256" key="4">
    <source>
        <dbReference type="ARBA" id="ARBA00008663"/>
    </source>
</evidence>
<name>A0A8J8B2I9_9FIRM</name>
<keyword evidence="15 20" id="KW-0670">Pyruvate</keyword>
<dbReference type="InterPro" id="IPR015806">
    <property type="entry name" value="Pyrv_Knase_insert_dom_sf"/>
</dbReference>
<dbReference type="EC" id="2.7.1.40" evidence="5 16"/>
<dbReference type="PRINTS" id="PR01050">
    <property type="entry name" value="PYRUVTKNASE"/>
</dbReference>
<dbReference type="Pfam" id="PF00224">
    <property type="entry name" value="PK"/>
    <property type="match status" value="1"/>
</dbReference>
<evidence type="ECO:0000256" key="13">
    <source>
        <dbReference type="ARBA" id="ARBA00022958"/>
    </source>
</evidence>
<keyword evidence="11" id="KW-0067">ATP-binding</keyword>
<dbReference type="PROSITE" id="PS00110">
    <property type="entry name" value="PYRUVATE_KINASE"/>
    <property type="match status" value="1"/>
</dbReference>
<evidence type="ECO:0000256" key="5">
    <source>
        <dbReference type="ARBA" id="ARBA00012142"/>
    </source>
</evidence>
<comment type="caution">
    <text evidence="20">The sequence shown here is derived from an EMBL/GenBank/DDBJ whole genome shotgun (WGS) entry which is preliminary data.</text>
</comment>
<evidence type="ECO:0000256" key="9">
    <source>
        <dbReference type="ARBA" id="ARBA00022741"/>
    </source>
</evidence>
<dbReference type="GO" id="GO:0006950">
    <property type="term" value="P:response to stress"/>
    <property type="evidence" value="ECO:0007669"/>
    <property type="project" value="UniProtKB-ARBA"/>
</dbReference>
<dbReference type="Proteomes" id="UP000675664">
    <property type="component" value="Unassembled WGS sequence"/>
</dbReference>
<dbReference type="FunFam" id="2.40.33.10:FF:000001">
    <property type="entry name" value="Pyruvate kinase"/>
    <property type="match status" value="1"/>
</dbReference>
<dbReference type="SUPFAM" id="SSF50800">
    <property type="entry name" value="PK beta-barrel domain-like"/>
    <property type="match status" value="1"/>
</dbReference>
<dbReference type="InterPro" id="IPR036918">
    <property type="entry name" value="Pyrv_Knase_C_sf"/>
</dbReference>
<keyword evidence="12 17" id="KW-0460">Magnesium</keyword>
<dbReference type="GO" id="GO:0016301">
    <property type="term" value="F:kinase activity"/>
    <property type="evidence" value="ECO:0007669"/>
    <property type="project" value="UniProtKB-KW"/>
</dbReference>
<dbReference type="GO" id="GO:0005524">
    <property type="term" value="F:ATP binding"/>
    <property type="evidence" value="ECO:0007669"/>
    <property type="project" value="UniProtKB-KW"/>
</dbReference>
<dbReference type="AlphaFoldDB" id="A0A8J8B2I9"/>
<dbReference type="InterPro" id="IPR015795">
    <property type="entry name" value="Pyrv_Knase_C"/>
</dbReference>
<keyword evidence="14 17" id="KW-0324">Glycolysis</keyword>
<dbReference type="Gene3D" id="2.40.33.10">
    <property type="entry name" value="PK beta-barrel domain-like"/>
    <property type="match status" value="1"/>
</dbReference>
<feature type="domain" description="Pyruvate kinase C-terminal" evidence="19">
    <location>
        <begin position="356"/>
        <end position="469"/>
    </location>
</feature>
<dbReference type="FunFam" id="3.20.20.60:FF:000001">
    <property type="entry name" value="Pyruvate kinase"/>
    <property type="match status" value="1"/>
</dbReference>
<comment type="similarity">
    <text evidence="4 17">Belongs to the pyruvate kinase family.</text>
</comment>
<evidence type="ECO:0000256" key="11">
    <source>
        <dbReference type="ARBA" id="ARBA00022840"/>
    </source>
</evidence>
<evidence type="ECO:0000256" key="1">
    <source>
        <dbReference type="ARBA" id="ARBA00001946"/>
    </source>
</evidence>
<evidence type="ECO:0000256" key="12">
    <source>
        <dbReference type="ARBA" id="ARBA00022842"/>
    </source>
</evidence>
<dbReference type="InterPro" id="IPR040442">
    <property type="entry name" value="Pyrv_kinase-like_dom_sf"/>
</dbReference>
<dbReference type="InterPro" id="IPR001697">
    <property type="entry name" value="Pyr_Knase"/>
</dbReference>
<dbReference type="SUPFAM" id="SSF51621">
    <property type="entry name" value="Phosphoenolpyruvate/pyruvate domain"/>
    <property type="match status" value="1"/>
</dbReference>
<evidence type="ECO:0000256" key="14">
    <source>
        <dbReference type="ARBA" id="ARBA00023152"/>
    </source>
</evidence>
<dbReference type="NCBIfam" id="TIGR01064">
    <property type="entry name" value="pyruv_kin"/>
    <property type="match status" value="1"/>
</dbReference>
<evidence type="ECO:0000259" key="18">
    <source>
        <dbReference type="Pfam" id="PF00224"/>
    </source>
</evidence>
<dbReference type="NCBIfam" id="NF004978">
    <property type="entry name" value="PRK06354.1"/>
    <property type="match status" value="1"/>
</dbReference>
<dbReference type="Gene3D" id="3.40.1380.20">
    <property type="entry name" value="Pyruvate kinase, C-terminal domain"/>
    <property type="match status" value="1"/>
</dbReference>
<evidence type="ECO:0000256" key="15">
    <source>
        <dbReference type="ARBA" id="ARBA00023317"/>
    </source>
</evidence>
<keyword evidence="9" id="KW-0547">Nucleotide-binding</keyword>
<gene>
    <name evidence="20" type="primary">pyk</name>
    <name evidence="20" type="ORF">KCX82_12975</name>
</gene>
<reference evidence="20" key="1">
    <citation type="submission" date="2021-04" db="EMBL/GenBank/DDBJ databases">
        <title>Sinoanaerobacter chloroacetimidivorans sp. nov., an obligate anaerobic bacterium isolated from anaerobic sludge.</title>
        <authorList>
            <person name="Bao Y."/>
        </authorList>
    </citation>
    <scope>NUCLEOTIDE SEQUENCE</scope>
    <source>
        <strain evidence="20">BAD-6</strain>
    </source>
</reference>
<evidence type="ECO:0000256" key="2">
    <source>
        <dbReference type="ARBA" id="ARBA00001958"/>
    </source>
</evidence>
<dbReference type="GO" id="GO:0030955">
    <property type="term" value="F:potassium ion binding"/>
    <property type="evidence" value="ECO:0007669"/>
    <property type="project" value="UniProtKB-UniRule"/>
</dbReference>
<accession>A0A8J8B2I9</accession>
<sequence length="475" mass="51729">MKKTKIICTIGPSSEDKEVLKNMMLAGMNAARMNFSHGSHEEHKKKIDLVKELRKELGIHISIILDTKGPEIRTGTFAEKVVKLVEGQKFTITTEEVLGTNEICSVSYKNLINDVKPGDKLLIDDGLVGLTVDQVEGNNIRCTVENGGEIKDHKSVNLPGVQVKLPPVTEQDKSDIAFGIEQEVDYIAASFVRKSSDVDEIRQFLNENGGKDIKIIAKIENKEGIDNIRDIIAVSDAIMVARGDLGVEIPPEQVPLIQKRIIKLCNLEGKPVITATQMLDSMIRNPRPTRAEVADVANAIFDGTDVIMLSGETASGKYPLETVKQMVQIALTTENSLNYEMLLKEKGQVRNTSITNAIGHATCNSACGLKATAILTPTESGYTAFCVSKFRPKAPIFAFAASEKVARHLTLAWGVTPLLAVEAYTEKEVFNHAVNTALSEGYINKGDLIVITTGVPVGIGGNTNMLRIHIVGNEI</sequence>
<dbReference type="InterPro" id="IPR018209">
    <property type="entry name" value="Pyrv_Knase_AS"/>
</dbReference>
<evidence type="ECO:0000259" key="19">
    <source>
        <dbReference type="Pfam" id="PF02887"/>
    </source>
</evidence>
<evidence type="ECO:0000256" key="8">
    <source>
        <dbReference type="ARBA" id="ARBA00022723"/>
    </source>
</evidence>
<protein>
    <recommendedName>
        <fullName evidence="6 16">Pyruvate kinase</fullName>
        <ecNumber evidence="5 16">2.7.1.40</ecNumber>
    </recommendedName>
</protein>
<feature type="domain" description="Pyruvate kinase barrel" evidence="18">
    <location>
        <begin position="1"/>
        <end position="323"/>
    </location>
</feature>
<keyword evidence="13" id="KW-0630">Potassium</keyword>
<keyword evidence="10 17" id="KW-0418">Kinase</keyword>
<evidence type="ECO:0000256" key="6">
    <source>
        <dbReference type="ARBA" id="ARBA00018587"/>
    </source>
</evidence>
<dbReference type="InterPro" id="IPR015793">
    <property type="entry name" value="Pyrv_Knase_brl"/>
</dbReference>
<evidence type="ECO:0000256" key="17">
    <source>
        <dbReference type="RuleBase" id="RU000504"/>
    </source>
</evidence>
<dbReference type="UniPathway" id="UPA00109">
    <property type="reaction ID" value="UER00188"/>
</dbReference>
<proteinExistence type="inferred from homology"/>